<keyword evidence="3" id="KW-1185">Reference proteome</keyword>
<organism evidence="2 3">
    <name type="scientific">Cirrhinus mrigala</name>
    <name type="common">Mrigala</name>
    <dbReference type="NCBI Taxonomy" id="683832"/>
    <lineage>
        <taxon>Eukaryota</taxon>
        <taxon>Metazoa</taxon>
        <taxon>Chordata</taxon>
        <taxon>Craniata</taxon>
        <taxon>Vertebrata</taxon>
        <taxon>Euteleostomi</taxon>
        <taxon>Actinopterygii</taxon>
        <taxon>Neopterygii</taxon>
        <taxon>Teleostei</taxon>
        <taxon>Ostariophysi</taxon>
        <taxon>Cypriniformes</taxon>
        <taxon>Cyprinidae</taxon>
        <taxon>Labeoninae</taxon>
        <taxon>Labeonini</taxon>
        <taxon>Cirrhinus</taxon>
    </lineage>
</organism>
<comment type="caution">
    <text evidence="2">The sequence shown here is derived from an EMBL/GenBank/DDBJ whole genome shotgun (WGS) entry which is preliminary data.</text>
</comment>
<gene>
    <name evidence="2" type="ORF">M9458_010821</name>
</gene>
<reference evidence="2 3" key="1">
    <citation type="submission" date="2024-05" db="EMBL/GenBank/DDBJ databases">
        <title>Genome sequencing and assembly of Indian major carp, Cirrhinus mrigala (Hamilton, 1822).</title>
        <authorList>
            <person name="Mohindra V."/>
            <person name="Chowdhury L.M."/>
            <person name="Lal K."/>
            <person name="Jena J.K."/>
        </authorList>
    </citation>
    <scope>NUCLEOTIDE SEQUENCE [LARGE SCALE GENOMIC DNA]</scope>
    <source>
        <strain evidence="2">CM1030</strain>
        <tissue evidence="2">Blood</tissue>
    </source>
</reference>
<dbReference type="Proteomes" id="UP001529510">
    <property type="component" value="Unassembled WGS sequence"/>
</dbReference>
<protein>
    <submittedName>
        <fullName evidence="2">Uncharacterized protein</fullName>
    </submittedName>
</protein>
<sequence length="94" mass="10319">STISLKMKCPHLSKPEATVARNQNSIGDRNGEKNLGRTQAQSGGQFFFDQTNQQFDPGCSKDSLIWFLWSCTNGHLGDEVFTGDLSLGLNLVDV</sequence>
<evidence type="ECO:0000313" key="2">
    <source>
        <dbReference type="EMBL" id="KAL0192525.1"/>
    </source>
</evidence>
<dbReference type="AlphaFoldDB" id="A0ABD0R1Z1"/>
<feature type="region of interest" description="Disordered" evidence="1">
    <location>
        <begin position="17"/>
        <end position="38"/>
    </location>
</feature>
<accession>A0ABD0R1Z1</accession>
<evidence type="ECO:0000256" key="1">
    <source>
        <dbReference type="SAM" id="MobiDB-lite"/>
    </source>
</evidence>
<evidence type="ECO:0000313" key="3">
    <source>
        <dbReference type="Proteomes" id="UP001529510"/>
    </source>
</evidence>
<dbReference type="EMBL" id="JAMKFB020000005">
    <property type="protein sequence ID" value="KAL0192525.1"/>
    <property type="molecule type" value="Genomic_DNA"/>
</dbReference>
<name>A0ABD0R1Z1_CIRMR</name>
<feature type="non-terminal residue" evidence="2">
    <location>
        <position position="94"/>
    </location>
</feature>
<proteinExistence type="predicted"/>
<feature type="non-terminal residue" evidence="2">
    <location>
        <position position="1"/>
    </location>
</feature>